<keyword evidence="10" id="KW-0812">Transmembrane</keyword>
<dbReference type="STRING" id="6832.A0A553NFA0"/>
<dbReference type="Proteomes" id="UP000318571">
    <property type="component" value="Chromosome 10"/>
</dbReference>
<keyword evidence="5" id="KW-0430">Lectin</keyword>
<dbReference type="Pfam" id="PF22633">
    <property type="entry name" value="F5_F8_type_C_2"/>
    <property type="match status" value="1"/>
</dbReference>
<dbReference type="Gene3D" id="2.60.120.260">
    <property type="entry name" value="Galactose-binding domain-like"/>
    <property type="match status" value="1"/>
</dbReference>
<evidence type="ECO:0000256" key="2">
    <source>
        <dbReference type="ARBA" id="ARBA00010147"/>
    </source>
</evidence>
<evidence type="ECO:0000256" key="5">
    <source>
        <dbReference type="ARBA" id="ARBA00022734"/>
    </source>
</evidence>
<evidence type="ECO:0000256" key="8">
    <source>
        <dbReference type="PROSITE-ProRule" id="PRU00302"/>
    </source>
</evidence>
<evidence type="ECO:0000256" key="11">
    <source>
        <dbReference type="SAM" id="SignalP"/>
    </source>
</evidence>
<sequence>MGSMAIQVLTVLLWIWGSTHLGSCAIPGANLAFEQTALQSSTSWSYRADLAVDGDKDTCSLTPRASEQRWWQVILPEDTQIQSVAVSVMAESEQEFTIFVIDLDDKNRTNFIKCDSFQGRMTRREMFQCPGNGLRGHKVYIRDDRKELNHLELCEVEIFGFYHSQEQIPCVPISIKNGQASYSKDEVTQQDMIDFVCDEGFVLWGSSQGKCLRNGIWEFNMKPSCNPMTCGEPPNLPNTHVVLQRENRNKTVAAELGDEAIYSCSGQLQMVKNGTYNAYIIEIKAVCSMDGTWRMDSFFSCLNQSEIVSDLVILESDHFVFWEWLLYFLMVLLIVVLLLVLFCALWRANQKRNSEKENTVVTRPRNMNNPYGTSTNYLLPSLNGKPGILKNESQFNENFEEDQNNQRGPSIDTTSSSLPEMRFNDDEPLEQPQNNSRQLPMSTFKPHQLYSGATNVSPTPNLYWSPDMHHNQYPNMSNWDLRVKAFPLEAHNPLLGYPDLLKNTEENPYVNDEVIAANSAEMYAKIDLSKKRNSRREEDEDKEVDETLGQNHGEGAERVRPAQDRASQTPQPRVLEQDLINKFDRFFNTDQVSHC</sequence>
<gene>
    <name evidence="13" type="ORF">TCAL_08223</name>
</gene>
<evidence type="ECO:0000256" key="4">
    <source>
        <dbReference type="ARBA" id="ARBA00022723"/>
    </source>
</evidence>
<comment type="caution">
    <text evidence="8">Lacks conserved residue(s) required for the propagation of feature annotation.</text>
</comment>
<evidence type="ECO:0000313" key="13">
    <source>
        <dbReference type="EMBL" id="TRY64127.1"/>
    </source>
</evidence>
<evidence type="ECO:0000256" key="7">
    <source>
        <dbReference type="ARBA" id="ARBA00023157"/>
    </source>
</evidence>
<feature type="region of interest" description="Disordered" evidence="9">
    <location>
        <begin position="529"/>
        <end position="575"/>
    </location>
</feature>
<dbReference type="AlphaFoldDB" id="A0A553NFA0"/>
<dbReference type="SUPFAM" id="SSF57535">
    <property type="entry name" value="Complement control module/SCR domain"/>
    <property type="match status" value="1"/>
</dbReference>
<keyword evidence="7" id="KW-1015">Disulfide bond</keyword>
<dbReference type="PROSITE" id="PS50923">
    <property type="entry name" value="SUSHI"/>
    <property type="match status" value="1"/>
</dbReference>
<dbReference type="CDD" id="cd00033">
    <property type="entry name" value="CCP"/>
    <property type="match status" value="1"/>
</dbReference>
<dbReference type="SMART" id="SM00032">
    <property type="entry name" value="CCP"/>
    <property type="match status" value="1"/>
</dbReference>
<evidence type="ECO:0000313" key="14">
    <source>
        <dbReference type="Proteomes" id="UP000318571"/>
    </source>
</evidence>
<evidence type="ECO:0000256" key="6">
    <source>
        <dbReference type="ARBA" id="ARBA00022837"/>
    </source>
</evidence>
<keyword evidence="11" id="KW-0732">Signal</keyword>
<dbReference type="PANTHER" id="PTHR45713">
    <property type="entry name" value="FTP DOMAIN-CONTAINING PROTEIN"/>
    <property type="match status" value="1"/>
</dbReference>
<feature type="compositionally biased region" description="Polar residues" evidence="9">
    <location>
        <begin position="431"/>
        <end position="441"/>
    </location>
</feature>
<dbReference type="InterPro" id="IPR051941">
    <property type="entry name" value="BG_Antigen-Binding_Lectin"/>
</dbReference>
<feature type="compositionally biased region" description="Polar residues" evidence="9">
    <location>
        <begin position="407"/>
        <end position="418"/>
    </location>
</feature>
<dbReference type="InterPro" id="IPR008979">
    <property type="entry name" value="Galactose-bd-like_sf"/>
</dbReference>
<dbReference type="GO" id="GO:0001868">
    <property type="term" value="P:regulation of complement activation, lectin pathway"/>
    <property type="evidence" value="ECO:0007669"/>
    <property type="project" value="UniProtKB-ARBA"/>
</dbReference>
<dbReference type="PANTHER" id="PTHR45713:SF6">
    <property type="entry name" value="F5_8 TYPE C DOMAIN-CONTAINING PROTEIN"/>
    <property type="match status" value="1"/>
</dbReference>
<dbReference type="GO" id="GO:0010185">
    <property type="term" value="P:regulation of cellular defense response"/>
    <property type="evidence" value="ECO:0007669"/>
    <property type="project" value="UniProtKB-ARBA"/>
</dbReference>
<dbReference type="GO" id="GO:0046872">
    <property type="term" value="F:metal ion binding"/>
    <property type="evidence" value="ECO:0007669"/>
    <property type="project" value="UniProtKB-KW"/>
</dbReference>
<feature type="compositionally biased region" description="Basic and acidic residues" evidence="9">
    <location>
        <begin position="554"/>
        <end position="563"/>
    </location>
</feature>
<reference evidence="13 14" key="1">
    <citation type="journal article" date="2018" name="Nat. Ecol. Evol.">
        <title>Genomic signatures of mitonuclear coevolution across populations of Tigriopus californicus.</title>
        <authorList>
            <person name="Barreto F.S."/>
            <person name="Watson E.T."/>
            <person name="Lima T.G."/>
            <person name="Willett C.S."/>
            <person name="Edmands S."/>
            <person name="Li W."/>
            <person name="Burton R.S."/>
        </authorList>
    </citation>
    <scope>NUCLEOTIDE SEQUENCE [LARGE SCALE GENOMIC DNA]</scope>
    <source>
        <strain evidence="13 14">San Diego</strain>
    </source>
</reference>
<evidence type="ECO:0000256" key="9">
    <source>
        <dbReference type="SAM" id="MobiDB-lite"/>
    </source>
</evidence>
<dbReference type="Gene3D" id="2.10.70.10">
    <property type="entry name" value="Complement Module, domain 1"/>
    <property type="match status" value="2"/>
</dbReference>
<dbReference type="Pfam" id="PF00084">
    <property type="entry name" value="Sushi"/>
    <property type="match status" value="1"/>
</dbReference>
<name>A0A553NFA0_TIGCA</name>
<evidence type="ECO:0000256" key="10">
    <source>
        <dbReference type="SAM" id="Phobius"/>
    </source>
</evidence>
<feature type="domain" description="Sushi" evidence="12">
    <location>
        <begin position="168"/>
        <end position="227"/>
    </location>
</feature>
<dbReference type="InterPro" id="IPR006585">
    <property type="entry name" value="FTP1"/>
</dbReference>
<keyword evidence="10" id="KW-1133">Transmembrane helix</keyword>
<comment type="subunit">
    <text evidence="3">Homotrimer.</text>
</comment>
<comment type="similarity">
    <text evidence="2">Belongs to the fucolectin family.</text>
</comment>
<accession>A0A553NFA0</accession>
<comment type="function">
    <text evidence="1">Acts as a defensive agent. Recognizes blood group fucosylated oligosaccharides including A, B, H and Lewis B-type antigens. Does not recognize Lewis A antigen and has low affinity for monovalent haptens.</text>
</comment>
<evidence type="ECO:0000256" key="3">
    <source>
        <dbReference type="ARBA" id="ARBA00011233"/>
    </source>
</evidence>
<dbReference type="SMART" id="SM00607">
    <property type="entry name" value="FTP"/>
    <property type="match status" value="1"/>
</dbReference>
<organism evidence="13 14">
    <name type="scientific">Tigriopus californicus</name>
    <name type="common">Marine copepod</name>
    <dbReference type="NCBI Taxonomy" id="6832"/>
    <lineage>
        <taxon>Eukaryota</taxon>
        <taxon>Metazoa</taxon>
        <taxon>Ecdysozoa</taxon>
        <taxon>Arthropoda</taxon>
        <taxon>Crustacea</taxon>
        <taxon>Multicrustacea</taxon>
        <taxon>Hexanauplia</taxon>
        <taxon>Copepoda</taxon>
        <taxon>Harpacticoida</taxon>
        <taxon>Harpacticidae</taxon>
        <taxon>Tigriopus</taxon>
    </lineage>
</organism>
<keyword evidence="8" id="KW-0768">Sushi</keyword>
<keyword evidence="14" id="KW-1185">Reference proteome</keyword>
<feature type="transmembrane region" description="Helical" evidence="10">
    <location>
        <begin position="324"/>
        <end position="346"/>
    </location>
</feature>
<feature type="chain" id="PRO_5022171047" description="Sushi domain-containing protein" evidence="11">
    <location>
        <begin position="25"/>
        <end position="595"/>
    </location>
</feature>
<dbReference type="InterPro" id="IPR000436">
    <property type="entry name" value="Sushi_SCR_CCP_dom"/>
</dbReference>
<feature type="region of interest" description="Disordered" evidence="9">
    <location>
        <begin position="399"/>
        <end position="441"/>
    </location>
</feature>
<protein>
    <recommendedName>
        <fullName evidence="12">Sushi domain-containing protein</fullName>
    </recommendedName>
</protein>
<dbReference type="EMBL" id="VCGU01000458">
    <property type="protein sequence ID" value="TRY64127.1"/>
    <property type="molecule type" value="Genomic_DNA"/>
</dbReference>
<keyword evidence="4" id="KW-0479">Metal-binding</keyword>
<comment type="caution">
    <text evidence="13">The sequence shown here is derived from an EMBL/GenBank/DDBJ whole genome shotgun (WGS) entry which is preliminary data.</text>
</comment>
<dbReference type="InterPro" id="IPR035976">
    <property type="entry name" value="Sushi/SCR/CCP_sf"/>
</dbReference>
<proteinExistence type="inferred from homology"/>
<evidence type="ECO:0000256" key="1">
    <source>
        <dbReference type="ARBA" id="ARBA00002219"/>
    </source>
</evidence>
<dbReference type="GO" id="GO:0042806">
    <property type="term" value="F:fucose binding"/>
    <property type="evidence" value="ECO:0007669"/>
    <property type="project" value="UniProtKB-ARBA"/>
</dbReference>
<keyword evidence="6" id="KW-0106">Calcium</keyword>
<evidence type="ECO:0000259" key="12">
    <source>
        <dbReference type="PROSITE" id="PS50923"/>
    </source>
</evidence>
<dbReference type="SUPFAM" id="SSF49785">
    <property type="entry name" value="Galactose-binding domain-like"/>
    <property type="match status" value="1"/>
</dbReference>
<keyword evidence="10" id="KW-0472">Membrane</keyword>
<feature type="signal peptide" evidence="11">
    <location>
        <begin position="1"/>
        <end position="24"/>
    </location>
</feature>